<dbReference type="PANTHER" id="PTHR46211:SF1">
    <property type="entry name" value="GLYCEROPHOSPHODIESTER PHOSPHODIESTERASE, CYTOPLASMIC"/>
    <property type="match status" value="1"/>
</dbReference>
<dbReference type="PATRIC" id="fig|162209.4.peg.4008"/>
<protein>
    <submittedName>
        <fullName evidence="1">Glycerophosphoryl diester phosphodiesterase</fullName>
    </submittedName>
</protein>
<dbReference type="STRING" id="162209.IJ22_37620"/>
<dbReference type="OrthoDB" id="384721at2"/>
<evidence type="ECO:0000313" key="1">
    <source>
        <dbReference type="EMBL" id="ALS24100.1"/>
    </source>
</evidence>
<accession>A0A0U2W6B6</accession>
<dbReference type="EMBL" id="CP013652">
    <property type="protein sequence ID" value="ALS24100.1"/>
    <property type="molecule type" value="Genomic_DNA"/>
</dbReference>
<dbReference type="AlphaFoldDB" id="A0A0U2W6B6"/>
<dbReference type="PROSITE" id="PS51704">
    <property type="entry name" value="GP_PDE"/>
    <property type="match status" value="1"/>
</dbReference>
<organism evidence="1 2">
    <name type="scientific">Paenibacillus naphthalenovorans</name>
    <dbReference type="NCBI Taxonomy" id="162209"/>
    <lineage>
        <taxon>Bacteria</taxon>
        <taxon>Bacillati</taxon>
        <taxon>Bacillota</taxon>
        <taxon>Bacilli</taxon>
        <taxon>Bacillales</taxon>
        <taxon>Paenibacillaceae</taxon>
        <taxon>Paenibacillus</taxon>
    </lineage>
</organism>
<reference evidence="1 2" key="2">
    <citation type="journal article" date="2016" name="Genome Announc.">
        <title>Complete Genome Sequences of Two Interactive Moderate Thermophiles, Paenibacillus napthalenovorans 32O-Y and Paenibacillus sp. 32O-W.</title>
        <authorList>
            <person name="Butler R.R.III."/>
            <person name="Wang J."/>
            <person name="Stark B.C."/>
            <person name="Pombert J.F."/>
        </authorList>
    </citation>
    <scope>NUCLEOTIDE SEQUENCE [LARGE SCALE GENOMIC DNA]</scope>
    <source>
        <strain evidence="1 2">32O-Y</strain>
    </source>
</reference>
<dbReference type="CDD" id="cd08563">
    <property type="entry name" value="GDPD_TtGDE_like"/>
    <property type="match status" value="1"/>
</dbReference>
<dbReference type="InterPro" id="IPR017946">
    <property type="entry name" value="PLC-like_Pdiesterase_TIM-brl"/>
</dbReference>
<dbReference type="Pfam" id="PF03009">
    <property type="entry name" value="GDPD"/>
    <property type="match status" value="1"/>
</dbReference>
<proteinExistence type="predicted"/>
<dbReference type="RefSeq" id="WP_054818184.1">
    <property type="nucleotide sequence ID" value="NZ_BJCS01000005.1"/>
</dbReference>
<dbReference type="PANTHER" id="PTHR46211">
    <property type="entry name" value="GLYCEROPHOSPHORYL DIESTER PHOSPHODIESTERASE"/>
    <property type="match status" value="1"/>
</dbReference>
<dbReference type="Gene3D" id="3.20.20.190">
    <property type="entry name" value="Phosphatidylinositol (PI) phosphodiesterase"/>
    <property type="match status" value="1"/>
</dbReference>
<dbReference type="Proteomes" id="UP000061660">
    <property type="component" value="Chromosome"/>
</dbReference>
<dbReference type="SUPFAM" id="SSF51695">
    <property type="entry name" value="PLC-like phosphodiesterases"/>
    <property type="match status" value="1"/>
</dbReference>
<dbReference type="GO" id="GO:0008081">
    <property type="term" value="F:phosphoric diester hydrolase activity"/>
    <property type="evidence" value="ECO:0007669"/>
    <property type="project" value="InterPro"/>
</dbReference>
<reference evidence="2" key="1">
    <citation type="submission" date="2015-12" db="EMBL/GenBank/DDBJ databases">
        <title>Complete genome sequences of two moderately thermophilic Paenibacillus species.</title>
        <authorList>
            <person name="Butler R.III."/>
            <person name="Wang J."/>
            <person name="Stark B.C."/>
            <person name="Pombert J.-F."/>
        </authorList>
    </citation>
    <scope>NUCLEOTIDE SEQUENCE [LARGE SCALE GENOMIC DNA]</scope>
    <source>
        <strain evidence="2">32O-Y</strain>
    </source>
</reference>
<evidence type="ECO:0000313" key="2">
    <source>
        <dbReference type="Proteomes" id="UP000061660"/>
    </source>
</evidence>
<dbReference type="InterPro" id="IPR030395">
    <property type="entry name" value="GP_PDE_dom"/>
</dbReference>
<gene>
    <name evidence="1" type="ORF">IJ22_37620</name>
</gene>
<dbReference type="KEGG" id="pnp:IJ22_37620"/>
<dbReference type="GO" id="GO:0006629">
    <property type="term" value="P:lipid metabolic process"/>
    <property type="evidence" value="ECO:0007669"/>
    <property type="project" value="InterPro"/>
</dbReference>
<name>A0A0U2W6B6_9BACL</name>
<sequence>MLIIAHRGASGYAPENTIAAFELAINQNADGMELDVHLTKDGEVVICHDDDVKRTTNSQGLIKDMTLEELRRLDAGSWYGESFRGITIPTLQEFMALAADTHMLINLEIKNLPYYHKGIEQKLIRSVHEHDMLDRVVISSFDHYALAETARLEPAMKLGVLFSTRVIDPWDYVRKLPFAAYSLHPHYSFVDVEYIRQCHAHGYKVYPYTVNEAEWAGPLAQAGLDGVITNYPDRFR</sequence>
<keyword evidence="2" id="KW-1185">Reference proteome</keyword>